<dbReference type="SUPFAM" id="SSF55166">
    <property type="entry name" value="Hedgehog/DD-peptidase"/>
    <property type="match status" value="1"/>
</dbReference>
<dbReference type="Pfam" id="PF08291">
    <property type="entry name" value="Peptidase_M15_3"/>
    <property type="match status" value="1"/>
</dbReference>
<evidence type="ECO:0000313" key="3">
    <source>
        <dbReference type="Proteomes" id="UP001647436"/>
    </source>
</evidence>
<dbReference type="Gene3D" id="3.30.1380.10">
    <property type="match status" value="1"/>
</dbReference>
<sequence>MKLTEHFTLKELTDSNKARELGVDNTPGPDALQQLHRTAQMLERVRAHLGGHPMTPTSGFRNRRVNEAVGGTTTSDHMQGMAADVVVPGFGTPYEVAKALAPHMAALGIGQLIYEVSSKGSRWVHLSTRIPAQAVNRVITQHGKTFMVGVQPV</sequence>
<dbReference type="InterPro" id="IPR009045">
    <property type="entry name" value="Zn_M74/Hedgehog-like"/>
</dbReference>
<feature type="domain" description="Peptidase M15A C-terminal" evidence="1">
    <location>
        <begin position="6"/>
        <end position="104"/>
    </location>
</feature>
<protein>
    <recommendedName>
        <fullName evidence="1">Peptidase M15A C-terminal domain-containing protein</fullName>
    </recommendedName>
</protein>
<reference evidence="2 3" key="1">
    <citation type="submission" date="2020-03" db="EMBL/GenBank/DDBJ databases">
        <title>The role of nitrogen metabolism on polyethylene biodegradation.</title>
        <authorList>
            <person name="Peixoto J."/>
            <person name="Vizzotto C.S."/>
            <person name="Ramos A."/>
            <person name="Alves G."/>
            <person name="Steindorff A."/>
            <person name="Kruger R."/>
        </authorList>
    </citation>
    <scope>NUCLEOTIDE SEQUENCE [LARGE SCALE GENOMIC DNA]</scope>
    <source>
        <strain evidence="2 3">PE63</strain>
    </source>
</reference>
<evidence type="ECO:0000313" key="2">
    <source>
        <dbReference type="EMBL" id="MBS3019115.1"/>
    </source>
</evidence>
<dbReference type="RefSeq" id="WP_211456917.1">
    <property type="nucleotide sequence ID" value="NZ_JAANES010000002.1"/>
</dbReference>
<comment type="caution">
    <text evidence="2">The sequence shown here is derived from an EMBL/GenBank/DDBJ whole genome shotgun (WGS) entry which is preliminary data.</text>
</comment>
<proteinExistence type="predicted"/>
<accession>A0ABS5LRJ0</accession>
<name>A0ABS5LRJ0_9BURK</name>
<dbReference type="Proteomes" id="UP001647436">
    <property type="component" value="Unassembled WGS sequence"/>
</dbReference>
<gene>
    <name evidence="2" type="ORF">DJFAAGMI_01854</name>
</gene>
<dbReference type="EMBL" id="JAANES010000002">
    <property type="protein sequence ID" value="MBS3019115.1"/>
    <property type="molecule type" value="Genomic_DNA"/>
</dbReference>
<evidence type="ECO:0000259" key="1">
    <source>
        <dbReference type="Pfam" id="PF08291"/>
    </source>
</evidence>
<organism evidence="2 3">
    <name type="scientific">Comamonas brasiliensis</name>
    <dbReference type="NCBI Taxonomy" id="1812482"/>
    <lineage>
        <taxon>Bacteria</taxon>
        <taxon>Pseudomonadati</taxon>
        <taxon>Pseudomonadota</taxon>
        <taxon>Betaproteobacteria</taxon>
        <taxon>Burkholderiales</taxon>
        <taxon>Comamonadaceae</taxon>
        <taxon>Comamonas</taxon>
    </lineage>
</organism>
<keyword evidence="3" id="KW-1185">Reference proteome</keyword>
<dbReference type="InterPro" id="IPR013230">
    <property type="entry name" value="Peptidase_M15A_C"/>
</dbReference>